<dbReference type="NCBIfam" id="NF037970">
    <property type="entry name" value="vanZ_1"/>
    <property type="match status" value="1"/>
</dbReference>
<gene>
    <name evidence="3" type="ORF">GH810_11795</name>
</gene>
<evidence type="ECO:0000313" key="4">
    <source>
        <dbReference type="Proteomes" id="UP000616595"/>
    </source>
</evidence>
<keyword evidence="4" id="KW-1185">Reference proteome</keyword>
<keyword evidence="1" id="KW-0812">Transmembrane</keyword>
<dbReference type="PIRSF" id="PIRSF019083">
    <property type="entry name" value="UCP019083_VanZ"/>
    <property type="match status" value="1"/>
</dbReference>
<feature type="transmembrane region" description="Helical" evidence="1">
    <location>
        <begin position="70"/>
        <end position="87"/>
    </location>
</feature>
<reference evidence="3" key="1">
    <citation type="submission" date="2019-10" db="EMBL/GenBank/DDBJ databases">
        <authorList>
            <person name="Ross D.E."/>
            <person name="Gulliver D."/>
        </authorList>
    </citation>
    <scope>NUCLEOTIDE SEQUENCE</scope>
    <source>
        <strain evidence="3">DER-2019</strain>
    </source>
</reference>
<sequence>MTHREDGRKVTRNIVVAWILVIIWMGLIFYFSNQPADQSDELSSCIAKLTIGSLGFNVDIGYLDFYIRKSAHFCIYLILAVLTLVALKQSNVSKAEVKAFIICVLYACSDEAHQLFILGRSGQVRDVFIDSTGVALGLLLYILLHELMMRRKARMAKKTELSEWPSNKGD</sequence>
<reference evidence="3" key="2">
    <citation type="submission" date="2020-10" db="EMBL/GenBank/DDBJ databases">
        <title>Comparative genomics of the Acetobacterium genus.</title>
        <authorList>
            <person name="Marshall C."/>
            <person name="May H."/>
            <person name="Norman S."/>
        </authorList>
    </citation>
    <scope>NUCLEOTIDE SEQUENCE</scope>
    <source>
        <strain evidence="3">DER-2019</strain>
    </source>
</reference>
<comment type="caution">
    <text evidence="3">The sequence shown here is derived from an EMBL/GenBank/DDBJ whole genome shotgun (WGS) entry which is preliminary data.</text>
</comment>
<evidence type="ECO:0000259" key="2">
    <source>
        <dbReference type="Pfam" id="PF04892"/>
    </source>
</evidence>
<dbReference type="Pfam" id="PF04892">
    <property type="entry name" value="VanZ"/>
    <property type="match status" value="1"/>
</dbReference>
<dbReference type="OrthoDB" id="291892at2"/>
<evidence type="ECO:0000313" key="3">
    <source>
        <dbReference type="EMBL" id="MBC3888996.1"/>
    </source>
</evidence>
<dbReference type="PANTHER" id="PTHR28008:SF1">
    <property type="entry name" value="DOMAIN PROTEIN, PUTATIVE (AFU_ORTHOLOGUE AFUA_3G10980)-RELATED"/>
    <property type="match status" value="1"/>
</dbReference>
<organism evidence="3 4">
    <name type="scientific">Acetobacterium paludosum</name>
    <dbReference type="NCBI Taxonomy" id="52693"/>
    <lineage>
        <taxon>Bacteria</taxon>
        <taxon>Bacillati</taxon>
        <taxon>Bacillota</taxon>
        <taxon>Clostridia</taxon>
        <taxon>Eubacteriales</taxon>
        <taxon>Eubacteriaceae</taxon>
        <taxon>Acetobacterium</taxon>
    </lineage>
</organism>
<proteinExistence type="predicted"/>
<feature type="transmembrane region" description="Helical" evidence="1">
    <location>
        <begin position="99"/>
        <end position="116"/>
    </location>
</feature>
<dbReference type="EMBL" id="WJBD01000014">
    <property type="protein sequence ID" value="MBC3888996.1"/>
    <property type="molecule type" value="Genomic_DNA"/>
</dbReference>
<evidence type="ECO:0000256" key="1">
    <source>
        <dbReference type="SAM" id="Phobius"/>
    </source>
</evidence>
<name>A0A923KXZ9_9FIRM</name>
<dbReference type="PANTHER" id="PTHR28008">
    <property type="entry name" value="DOMAIN PROTEIN, PUTATIVE (AFU_ORTHOLOGUE AFUA_3G10980)-RELATED"/>
    <property type="match status" value="1"/>
</dbReference>
<accession>A0A923KXZ9</accession>
<protein>
    <submittedName>
        <fullName evidence="3">VanZ family protein</fullName>
    </submittedName>
</protein>
<feature type="transmembrane region" description="Helical" evidence="1">
    <location>
        <begin position="128"/>
        <end position="148"/>
    </location>
</feature>
<keyword evidence="1" id="KW-0472">Membrane</keyword>
<feature type="transmembrane region" description="Helical" evidence="1">
    <location>
        <begin position="12"/>
        <end position="32"/>
    </location>
</feature>
<dbReference type="InterPro" id="IPR016747">
    <property type="entry name" value="Phosphotransbutyrylase"/>
</dbReference>
<keyword evidence="1" id="KW-1133">Transmembrane helix</keyword>
<feature type="domain" description="VanZ-like" evidence="2">
    <location>
        <begin position="18"/>
        <end position="144"/>
    </location>
</feature>
<dbReference type="InterPro" id="IPR006976">
    <property type="entry name" value="VanZ-like"/>
</dbReference>
<dbReference type="Proteomes" id="UP000616595">
    <property type="component" value="Unassembled WGS sequence"/>
</dbReference>
<dbReference type="AlphaFoldDB" id="A0A923KXZ9"/>